<dbReference type="PANTHER" id="PTHR28002">
    <property type="entry name" value="MIOREX COMPLEX COMPONENT 11"/>
    <property type="match status" value="1"/>
</dbReference>
<organism evidence="1">
    <name type="scientific">Rhodotorula toruloides</name>
    <name type="common">Yeast</name>
    <name type="synonym">Rhodosporidium toruloides</name>
    <dbReference type="NCBI Taxonomy" id="5286"/>
    <lineage>
        <taxon>Eukaryota</taxon>
        <taxon>Fungi</taxon>
        <taxon>Dikarya</taxon>
        <taxon>Basidiomycota</taxon>
        <taxon>Pucciniomycotina</taxon>
        <taxon>Microbotryomycetes</taxon>
        <taxon>Sporidiobolales</taxon>
        <taxon>Sporidiobolaceae</taxon>
        <taxon>Rhodotorula</taxon>
    </lineage>
</organism>
<proteinExistence type="predicted"/>
<dbReference type="GO" id="GO:0005739">
    <property type="term" value="C:mitochondrion"/>
    <property type="evidence" value="ECO:0007669"/>
    <property type="project" value="TreeGrafter"/>
</dbReference>
<gene>
    <name evidence="1" type="ORF">RHTO0S_03e12706g</name>
</gene>
<dbReference type="EMBL" id="LK052938">
    <property type="protein sequence ID" value="CDR38735.1"/>
    <property type="molecule type" value="Genomic_DNA"/>
</dbReference>
<dbReference type="PANTHER" id="PTHR28002:SF1">
    <property type="entry name" value="MIOREX COMPLEX COMPONENT 11"/>
    <property type="match status" value="1"/>
</dbReference>
<dbReference type="Pfam" id="PF10306">
    <property type="entry name" value="FLILHELTA"/>
    <property type="match status" value="1"/>
</dbReference>
<dbReference type="InterPro" id="IPR018811">
    <property type="entry name" value="MRX11"/>
</dbReference>
<accession>A0A061ATL6</accession>
<name>A0A061ATL6_RHOTO</name>
<evidence type="ECO:0000313" key="1">
    <source>
        <dbReference type="EMBL" id="CDR38735.1"/>
    </source>
</evidence>
<dbReference type="OrthoDB" id="5580261at2759"/>
<reference evidence="1" key="1">
    <citation type="journal article" date="2014" name="Genome Announc.">
        <title>Draft genome sequence of Rhodosporidium toruloides CECT1137, an oleaginous yeast of biotechnological interest.</title>
        <authorList>
            <person name="Morin N."/>
            <person name="Calcas X."/>
            <person name="Devillers H."/>
            <person name="Durrens P."/>
            <person name="Sherman D.J."/>
            <person name="Nicaud J.-M."/>
            <person name="Neuveglise C."/>
        </authorList>
    </citation>
    <scope>NUCLEOTIDE SEQUENCE</scope>
    <source>
        <strain evidence="1">CECT1137</strain>
    </source>
</reference>
<sequence>MMLRASNTPYRHALLQRTPLRAPRPLLALPHPRPRLASTNTPAQQSRATWLAPYMARLRQSYPHVDPPSLLISFVILHELTALVPLVGLFALLKWLGVGGAIVARVVDETSEAEGERSGWRTTAKEWLVESEKKAERVGRRYGWFGWAKETQEEREERRAREKDAQVGDAMLQDVSPERLRVSGDVANAAASYLLVKALLPLRILVSLRLSPSLANVIVKNFRSLRERGRKYVRAGEGTAPLDKR</sequence>
<protein>
    <submittedName>
        <fullName evidence="1">RHTO0S03e12706g1_1</fullName>
    </submittedName>
</protein>
<dbReference type="AlphaFoldDB" id="A0A061ATL6"/>